<dbReference type="PANTHER" id="PTHR48050:SF27">
    <property type="entry name" value="GLUCOSYLTRANSFERASE, PUTATIVE (AFU_ORTHOLOGUE AFUA_7G04880)-RELATED"/>
    <property type="match status" value="1"/>
</dbReference>
<feature type="region of interest" description="Disordered" evidence="2">
    <location>
        <begin position="1"/>
        <end position="51"/>
    </location>
</feature>
<dbReference type="CDD" id="cd03784">
    <property type="entry name" value="GT1_Gtf-like"/>
    <property type="match status" value="1"/>
</dbReference>
<dbReference type="FunFam" id="3.40.50.2000:FF:000009">
    <property type="entry name" value="Sterol 3-beta-glucosyltransferase UGT80A2"/>
    <property type="match status" value="1"/>
</dbReference>
<protein>
    <submittedName>
        <fullName evidence="5">Uncharacterized protein</fullName>
    </submittedName>
</protein>
<dbReference type="GO" id="GO:0016906">
    <property type="term" value="F:sterol 3-beta-glucosyltransferase activity"/>
    <property type="evidence" value="ECO:0007669"/>
    <property type="project" value="UniProtKB-ARBA"/>
</dbReference>
<feature type="domain" description="Glycosyltransferase family 28 N-terminal" evidence="3">
    <location>
        <begin position="70"/>
        <end position="217"/>
    </location>
</feature>
<evidence type="ECO:0000256" key="2">
    <source>
        <dbReference type="SAM" id="MobiDB-lite"/>
    </source>
</evidence>
<evidence type="ECO:0000256" key="1">
    <source>
        <dbReference type="ARBA" id="ARBA00022679"/>
    </source>
</evidence>
<dbReference type="Pfam" id="PF03033">
    <property type="entry name" value="Glyco_transf_28"/>
    <property type="match status" value="1"/>
</dbReference>
<dbReference type="Gene3D" id="3.40.50.2000">
    <property type="entry name" value="Glycogen Phosphorylase B"/>
    <property type="match status" value="2"/>
</dbReference>
<evidence type="ECO:0000313" key="5">
    <source>
        <dbReference type="EMBL" id="CEO52656.1"/>
    </source>
</evidence>
<dbReference type="EMBL" id="CDPU01000030">
    <property type="protein sequence ID" value="CEO52656.1"/>
    <property type="molecule type" value="Genomic_DNA"/>
</dbReference>
<dbReference type="InterPro" id="IPR002213">
    <property type="entry name" value="UDP_glucos_trans"/>
</dbReference>
<feature type="domain" description="Erythromycin biosynthesis protein CIII-like C-terminal" evidence="4">
    <location>
        <begin position="399"/>
        <end position="489"/>
    </location>
</feature>
<evidence type="ECO:0000259" key="4">
    <source>
        <dbReference type="Pfam" id="PF06722"/>
    </source>
</evidence>
<dbReference type="PANTHER" id="PTHR48050">
    <property type="entry name" value="STEROL 3-BETA-GLUCOSYLTRANSFERASE"/>
    <property type="match status" value="1"/>
</dbReference>
<dbReference type="InterPro" id="IPR010610">
    <property type="entry name" value="EryCIII-like_C"/>
</dbReference>
<dbReference type="InterPro" id="IPR050426">
    <property type="entry name" value="Glycosyltransferase_28"/>
</dbReference>
<keyword evidence="1" id="KW-0808">Transferase</keyword>
<reference evidence="5" key="1">
    <citation type="submission" date="2015-01" db="EMBL/GenBank/DDBJ databases">
        <authorList>
            <person name="Durling Mikael"/>
        </authorList>
    </citation>
    <scope>NUCLEOTIDE SEQUENCE</scope>
</reference>
<dbReference type="InterPro" id="IPR004276">
    <property type="entry name" value="GlycoTrans_28_N"/>
</dbReference>
<sequence length="831" mass="89833">MAPAGDLKGTNYEGQEEVSNQAQSSCDLQQPQPDNFHTAPPDNTYILSGQASLSEPPSYSARESILPLNIVIQVVGSRGDVQPFLALGRALQLFGHRVRIATHAQFQEFVKSSSLEFFNIGGDPADLMAFMVETPSMIPTLKQLRAGIVQRKRAMYKEMLSGFWKSCVEADSESNVPFVADAIIANPPSFAHVHCAQALGIPLHLMFTMPWTSTKEFAHPLANITAADLDSRKANYASYAAIELLTWQGCIRWRDSTLELTEIDRLGDLVNDWRVSSLGLEPVPGMEGHRLAEALEIPFTYCWSPSLVPKPSDWGSHINVGGFFFREEPTYSPPLELKAFLDSGPPPIYVGFGSIVASGSEGLLTTILNAARAVRVRVVISQGWSNLGGENSLDVFFIGDCPHEWLFPRVAAVVHHGGAGTTACGLRYGKPTTIIPFFGDQPFWGNVVAKAGAGPEPIPYRFLTSQNLTQALEFCLTPGAVEAAQRIADCIIHEDGVTAAVQAFHANLPFAKMRCDFRPKCTASLCYGKGKRAVKMCKQAAAVLTKEQCLPVKHLDLYRTAPITIDSLRWDPVTALSAASLSTIFRIVGDTADIVIKPFKIHKSKTEEVAEELAPKRHSIAPSFAMLPLPASPESIQLAEAIAGVPNISLPLGSQRQAASAVLSDFGKLAGNATKGILIDIPLALTEGLRAVPQLYGTPVRKHGPVNDLQSGLIVAGKTFCEGMAGGVSDIFVHTYHGKKNEGAAGATKGLGKGVASFVTKTTSATFGLFSYPAQGLYRSAWAATHVEPRKMMILAKLMEGDWLISEEPQWSTDRGAILQDFNGLRGQRTP</sequence>
<dbReference type="GO" id="GO:0005975">
    <property type="term" value="P:carbohydrate metabolic process"/>
    <property type="evidence" value="ECO:0007669"/>
    <property type="project" value="InterPro"/>
</dbReference>
<dbReference type="SUPFAM" id="SSF53756">
    <property type="entry name" value="UDP-Glycosyltransferase/glycogen phosphorylase"/>
    <property type="match status" value="1"/>
</dbReference>
<proteinExistence type="predicted"/>
<dbReference type="AlphaFoldDB" id="A0A0B7KD65"/>
<feature type="compositionally biased region" description="Polar residues" evidence="2">
    <location>
        <begin position="17"/>
        <end position="35"/>
    </location>
</feature>
<accession>A0A0B7KD65</accession>
<name>A0A0B7KD65_BIOOC</name>
<evidence type="ECO:0000259" key="3">
    <source>
        <dbReference type="Pfam" id="PF03033"/>
    </source>
</evidence>
<dbReference type="Pfam" id="PF06722">
    <property type="entry name" value="EryCIII-like_C"/>
    <property type="match status" value="1"/>
</dbReference>
<organism evidence="5">
    <name type="scientific">Bionectria ochroleuca</name>
    <name type="common">Gliocladium roseum</name>
    <dbReference type="NCBI Taxonomy" id="29856"/>
    <lineage>
        <taxon>Eukaryota</taxon>
        <taxon>Fungi</taxon>
        <taxon>Dikarya</taxon>
        <taxon>Ascomycota</taxon>
        <taxon>Pezizomycotina</taxon>
        <taxon>Sordariomycetes</taxon>
        <taxon>Hypocreomycetidae</taxon>
        <taxon>Hypocreales</taxon>
        <taxon>Bionectriaceae</taxon>
        <taxon>Clonostachys</taxon>
    </lineage>
</organism>
<gene>
    <name evidence="5" type="ORF">BN869_000008714_1</name>
</gene>